<dbReference type="EMBL" id="JAGJCF010000005">
    <property type="protein sequence ID" value="MBP0615779.1"/>
    <property type="molecule type" value="Genomic_DNA"/>
</dbReference>
<sequence length="208" mass="22555">MILNEAAASDIPGLVALVNSAYRSPRAMAGWTDERGSLEGPRTGKQAILTALGKSRMKVARPSSGTNPVPCIHIALGEDRDWYLSLLAVAPDQQGKGVGGALLEDVARQASESGIRHLRITAIRQSRDLIAWYEARGFRSTGETVCFPYDDPSVGRPLRNDLELIALERLLPSRSAASDRRAIFAKKRIHDGPPDDREGRTLMGIGEA</sequence>
<dbReference type="PROSITE" id="PS51186">
    <property type="entry name" value="GNAT"/>
    <property type="match status" value="1"/>
</dbReference>
<dbReference type="Pfam" id="PF13673">
    <property type="entry name" value="Acetyltransf_10"/>
    <property type="match status" value="1"/>
</dbReference>
<dbReference type="InterPro" id="IPR050832">
    <property type="entry name" value="Bact_Acetyltransf"/>
</dbReference>
<evidence type="ECO:0000256" key="1">
    <source>
        <dbReference type="ARBA" id="ARBA00022679"/>
    </source>
</evidence>
<feature type="domain" description="N-acetyltransferase" evidence="4">
    <location>
        <begin position="1"/>
        <end position="163"/>
    </location>
</feature>
<keyword evidence="1 5" id="KW-0808">Transferase</keyword>
<name>A0ABS4BG95_9HYPH</name>
<dbReference type="PANTHER" id="PTHR43877">
    <property type="entry name" value="AMINOALKYLPHOSPHONATE N-ACETYLTRANSFERASE-RELATED-RELATED"/>
    <property type="match status" value="1"/>
</dbReference>
<dbReference type="EC" id="2.3.1.-" evidence="5"/>
<evidence type="ECO:0000313" key="5">
    <source>
        <dbReference type="EMBL" id="MBP0615779.1"/>
    </source>
</evidence>
<keyword evidence="2 5" id="KW-0012">Acyltransferase</keyword>
<reference evidence="5 6" key="1">
    <citation type="submission" date="2021-04" db="EMBL/GenBank/DDBJ databases">
        <title>Whole genome sequence of Jiella sp. KSK16Y-1.</title>
        <authorList>
            <person name="Tuo L."/>
        </authorList>
    </citation>
    <scope>NUCLEOTIDE SEQUENCE [LARGE SCALE GENOMIC DNA]</scope>
    <source>
        <strain evidence="5 6">KSK16Y-1</strain>
    </source>
</reference>
<evidence type="ECO:0000313" key="6">
    <source>
        <dbReference type="Proteomes" id="UP000678276"/>
    </source>
</evidence>
<accession>A0ABS4BG95</accession>
<dbReference type="Proteomes" id="UP000678276">
    <property type="component" value="Unassembled WGS sequence"/>
</dbReference>
<organism evidence="5 6">
    <name type="scientific">Jiella mangrovi</name>
    <dbReference type="NCBI Taxonomy" id="2821407"/>
    <lineage>
        <taxon>Bacteria</taxon>
        <taxon>Pseudomonadati</taxon>
        <taxon>Pseudomonadota</taxon>
        <taxon>Alphaproteobacteria</taxon>
        <taxon>Hyphomicrobiales</taxon>
        <taxon>Aurantimonadaceae</taxon>
        <taxon>Jiella</taxon>
    </lineage>
</organism>
<dbReference type="InterPro" id="IPR016181">
    <property type="entry name" value="Acyl_CoA_acyltransferase"/>
</dbReference>
<gene>
    <name evidence="5" type="ORF">J6595_09320</name>
</gene>
<dbReference type="SUPFAM" id="SSF55729">
    <property type="entry name" value="Acyl-CoA N-acyltransferases (Nat)"/>
    <property type="match status" value="1"/>
</dbReference>
<keyword evidence="6" id="KW-1185">Reference proteome</keyword>
<dbReference type="GO" id="GO:0016746">
    <property type="term" value="F:acyltransferase activity"/>
    <property type="evidence" value="ECO:0007669"/>
    <property type="project" value="UniProtKB-KW"/>
</dbReference>
<dbReference type="InterPro" id="IPR000182">
    <property type="entry name" value="GNAT_dom"/>
</dbReference>
<protein>
    <submittedName>
        <fullName evidence="5">GNAT family N-acetyltransferase</fullName>
        <ecNumber evidence="5">2.3.1.-</ecNumber>
    </submittedName>
</protein>
<dbReference type="RefSeq" id="WP_209594209.1">
    <property type="nucleotide sequence ID" value="NZ_JAGJCF010000005.1"/>
</dbReference>
<comment type="caution">
    <text evidence="5">The sequence shown here is derived from an EMBL/GenBank/DDBJ whole genome shotgun (WGS) entry which is preliminary data.</text>
</comment>
<feature type="compositionally biased region" description="Basic and acidic residues" evidence="3">
    <location>
        <begin position="190"/>
        <end position="200"/>
    </location>
</feature>
<proteinExistence type="predicted"/>
<dbReference type="CDD" id="cd04301">
    <property type="entry name" value="NAT_SF"/>
    <property type="match status" value="1"/>
</dbReference>
<dbReference type="PANTHER" id="PTHR43877:SF2">
    <property type="entry name" value="AMINOALKYLPHOSPHONATE N-ACETYLTRANSFERASE-RELATED"/>
    <property type="match status" value="1"/>
</dbReference>
<evidence type="ECO:0000256" key="3">
    <source>
        <dbReference type="SAM" id="MobiDB-lite"/>
    </source>
</evidence>
<dbReference type="Gene3D" id="3.40.630.30">
    <property type="match status" value="1"/>
</dbReference>
<evidence type="ECO:0000256" key="2">
    <source>
        <dbReference type="ARBA" id="ARBA00023315"/>
    </source>
</evidence>
<feature type="region of interest" description="Disordered" evidence="3">
    <location>
        <begin position="189"/>
        <end position="208"/>
    </location>
</feature>
<evidence type="ECO:0000259" key="4">
    <source>
        <dbReference type="PROSITE" id="PS51186"/>
    </source>
</evidence>